<evidence type="ECO:0000259" key="10">
    <source>
        <dbReference type="SMART" id="SM00460"/>
    </source>
</evidence>
<evidence type="ECO:0000313" key="11">
    <source>
        <dbReference type="EMBL" id="CAH1388455.1"/>
    </source>
</evidence>
<evidence type="ECO:0000256" key="9">
    <source>
        <dbReference type="PIRSR" id="PIRSR000459-2"/>
    </source>
</evidence>
<dbReference type="InterPro" id="IPR002931">
    <property type="entry name" value="Transglutaminase-like"/>
</dbReference>
<sequence length="716" mass="80856">EVDLAKQEGLRIESVDPCLLKNGSEHNTGNFELMRRLDEPNLVVRRGQPFTLQIKTSRAYAEKDDAISFIFTLADAEKPNYGQGTLIAVPLLSQGKNKDSWKATVDNVHDNFLTVQISPSVDCVVGKYKMEIDSKLIKTSKAVSFKYMDPLYILFNPWCKDDTVYIEDEAKRKEYILTDTGLIWRGSHNVLQPSVWKYAQFEKDILDCSLYLINKVGKVPYANTNNPVFIARALSAVVNSQDDNGVLVGNWSSEFDGGKKPTEWVGSMKILQKYYKTKKPVKYAQCWVFSGVLTTVNRALGIPSRTVTTYSSAHDTQNSLTVDYFVDEDGKVMDELQSDSIWNYHVWNEVWMKRDDLGREYKGWQAIDSTPQELSEGVFCCGPASIAAVKRGEVLRPYDAAFVYAEVNADKVYWRYAGPTQPLKLLRKETNGVGLNISTKAVGAWTREDITDNYKFPEKTDDERASMLKALKQSESLFSRYYLNEEFNDVNFDFKLLDDIVIGSPFSVTLEMKNRNKTKQYSISGILRVDTVLYTGKVDGSVKREQFDVDLKPGAVETVKMSVNYDEYFKKLVDQCAFNIACLATVKDTNYEYFAQDDFRVRKPDIKIKLDGDAVKDQPTHVTITLKNPLPISIKKGEFHIEGPGLEKQLKIKVPSTIGSKEDAKADFKIIPPTSGKGVIVAKFSSKELDDVDGFINFKVHEKTPANNGVSNNTVE</sequence>
<dbReference type="InterPro" id="IPR050779">
    <property type="entry name" value="Transglutaminase"/>
</dbReference>
<dbReference type="Pfam" id="PF00927">
    <property type="entry name" value="Transglut_C"/>
    <property type="match status" value="2"/>
</dbReference>
<feature type="binding site" evidence="9">
    <location>
        <position position="408"/>
    </location>
    <ligand>
        <name>Ca(2+)</name>
        <dbReference type="ChEBI" id="CHEBI:29108"/>
    </ligand>
</feature>
<dbReference type="InterPro" id="IPR023608">
    <property type="entry name" value="Transglutaminase_animal"/>
</dbReference>
<gene>
    <name evidence="11" type="ORF">NEZAVI_LOCUS76</name>
</gene>
<dbReference type="EC" id="2.3.2.13" evidence="6"/>
<evidence type="ECO:0000313" key="12">
    <source>
        <dbReference type="Proteomes" id="UP001152798"/>
    </source>
</evidence>
<comment type="cofactor">
    <cofactor evidence="9">
        <name>Ca(2+)</name>
        <dbReference type="ChEBI" id="CHEBI:29108"/>
    </cofactor>
    <text evidence="9">Binds 1 Ca(2+) ion per subunit.</text>
</comment>
<dbReference type="PANTHER" id="PTHR11590">
    <property type="entry name" value="PROTEIN-GLUTAMINE GAMMA-GLUTAMYLTRANSFERASE"/>
    <property type="match status" value="1"/>
</dbReference>
<comment type="similarity">
    <text evidence="1">Belongs to the transglutaminase superfamily. Transglutaminase family.</text>
</comment>
<protein>
    <recommendedName>
        <fullName evidence="6">protein-glutamine gamma-glutamyltransferase</fullName>
        <ecNumber evidence="6">2.3.2.13</ecNumber>
    </recommendedName>
</protein>
<dbReference type="PIRSF" id="PIRSF000459">
    <property type="entry name" value="TGM_EBP42"/>
    <property type="match status" value="1"/>
</dbReference>
<reference evidence="11" key="1">
    <citation type="submission" date="2022-01" db="EMBL/GenBank/DDBJ databases">
        <authorList>
            <person name="King R."/>
        </authorList>
    </citation>
    <scope>NUCLEOTIDE SEQUENCE</scope>
</reference>
<evidence type="ECO:0000256" key="5">
    <source>
        <dbReference type="ARBA" id="ARBA00023315"/>
    </source>
</evidence>
<evidence type="ECO:0000256" key="7">
    <source>
        <dbReference type="ARBA" id="ARBA00051843"/>
    </source>
</evidence>
<dbReference type="SUPFAM" id="SSF81296">
    <property type="entry name" value="E set domains"/>
    <property type="match status" value="1"/>
</dbReference>
<keyword evidence="4 9" id="KW-0106">Calcium</keyword>
<dbReference type="SMART" id="SM00460">
    <property type="entry name" value="TGc"/>
    <property type="match status" value="1"/>
</dbReference>
<dbReference type="SUPFAM" id="SSF49309">
    <property type="entry name" value="Transglutaminase, two C-terminal domains"/>
    <property type="match status" value="2"/>
</dbReference>
<organism evidence="11 12">
    <name type="scientific">Nezara viridula</name>
    <name type="common">Southern green stink bug</name>
    <name type="synonym">Cimex viridulus</name>
    <dbReference type="NCBI Taxonomy" id="85310"/>
    <lineage>
        <taxon>Eukaryota</taxon>
        <taxon>Metazoa</taxon>
        <taxon>Ecdysozoa</taxon>
        <taxon>Arthropoda</taxon>
        <taxon>Hexapoda</taxon>
        <taxon>Insecta</taxon>
        <taxon>Pterygota</taxon>
        <taxon>Neoptera</taxon>
        <taxon>Paraneoptera</taxon>
        <taxon>Hemiptera</taxon>
        <taxon>Heteroptera</taxon>
        <taxon>Panheteroptera</taxon>
        <taxon>Pentatomomorpha</taxon>
        <taxon>Pentatomoidea</taxon>
        <taxon>Pentatomidae</taxon>
        <taxon>Pentatominae</taxon>
        <taxon>Nezara</taxon>
    </lineage>
</organism>
<name>A0A9P0H0D0_NEZVI</name>
<feature type="active site" evidence="8">
    <location>
        <position position="286"/>
    </location>
</feature>
<dbReference type="OrthoDB" id="437511at2759"/>
<dbReference type="GO" id="GO:0046872">
    <property type="term" value="F:metal ion binding"/>
    <property type="evidence" value="ECO:0007669"/>
    <property type="project" value="UniProtKB-KW"/>
</dbReference>
<dbReference type="InterPro" id="IPR013783">
    <property type="entry name" value="Ig-like_fold"/>
</dbReference>
<dbReference type="InterPro" id="IPR001102">
    <property type="entry name" value="Transglutaminase_N"/>
</dbReference>
<evidence type="ECO:0000256" key="3">
    <source>
        <dbReference type="ARBA" id="ARBA00022723"/>
    </source>
</evidence>
<dbReference type="InterPro" id="IPR036985">
    <property type="entry name" value="Transglutaminase-like_sf"/>
</dbReference>
<dbReference type="SUPFAM" id="SSF54001">
    <property type="entry name" value="Cysteine proteinases"/>
    <property type="match status" value="1"/>
</dbReference>
<proteinExistence type="inferred from homology"/>
<dbReference type="InterPro" id="IPR038765">
    <property type="entry name" value="Papain-like_cys_pep_sf"/>
</dbReference>
<feature type="active site" evidence="8">
    <location>
        <position position="345"/>
    </location>
</feature>
<feature type="binding site" evidence="9">
    <location>
        <position position="458"/>
    </location>
    <ligand>
        <name>Ca(2+)</name>
        <dbReference type="ChEBI" id="CHEBI:29108"/>
    </ligand>
</feature>
<keyword evidence="12" id="KW-1185">Reference proteome</keyword>
<comment type="catalytic activity">
    <reaction evidence="7">
        <text>L-glutaminyl-[protein] + L-lysyl-[protein] = [protein]-L-lysyl-N(6)-5-L-glutamyl-[protein] + NH4(+)</text>
        <dbReference type="Rhea" id="RHEA:54816"/>
        <dbReference type="Rhea" id="RHEA-COMP:9752"/>
        <dbReference type="Rhea" id="RHEA-COMP:10207"/>
        <dbReference type="Rhea" id="RHEA-COMP:14005"/>
        <dbReference type="ChEBI" id="CHEBI:28938"/>
        <dbReference type="ChEBI" id="CHEBI:29969"/>
        <dbReference type="ChEBI" id="CHEBI:30011"/>
        <dbReference type="ChEBI" id="CHEBI:138370"/>
        <dbReference type="EC" id="2.3.2.13"/>
    </reaction>
</comment>
<dbReference type="InterPro" id="IPR014756">
    <property type="entry name" value="Ig_E-set"/>
</dbReference>
<dbReference type="InterPro" id="IPR036238">
    <property type="entry name" value="Transglutaminase_C_sf"/>
</dbReference>
<dbReference type="Proteomes" id="UP001152798">
    <property type="component" value="Chromosome 1"/>
</dbReference>
<dbReference type="FunFam" id="2.60.40.10:FF:000171">
    <property type="entry name" value="protein-glutamine gamma-glutamyltransferase 6"/>
    <property type="match status" value="1"/>
</dbReference>
<dbReference type="Pfam" id="PF00868">
    <property type="entry name" value="Transglut_N"/>
    <property type="match status" value="1"/>
</dbReference>
<dbReference type="GO" id="GO:0003810">
    <property type="term" value="F:protein-glutamine gamma-glutamyltransferase activity"/>
    <property type="evidence" value="ECO:0007669"/>
    <property type="project" value="UniProtKB-EC"/>
</dbReference>
<keyword evidence="5" id="KW-0012">Acyltransferase</keyword>
<dbReference type="FunFam" id="2.60.40.10:FF:002167">
    <property type="entry name" value="Transglutaminase, isoform B"/>
    <property type="match status" value="1"/>
</dbReference>
<feature type="non-terminal residue" evidence="11">
    <location>
        <position position="1"/>
    </location>
</feature>
<dbReference type="FunFam" id="2.60.40.10:FF:000090">
    <property type="entry name" value="Protein-glutamine gamma-glutamyltransferase 2"/>
    <property type="match status" value="1"/>
</dbReference>
<feature type="binding site" evidence="9">
    <location>
        <position position="463"/>
    </location>
    <ligand>
        <name>Ca(2+)</name>
        <dbReference type="ChEBI" id="CHEBI:29108"/>
    </ligand>
</feature>
<dbReference type="EMBL" id="OV725077">
    <property type="protein sequence ID" value="CAH1388455.1"/>
    <property type="molecule type" value="Genomic_DNA"/>
</dbReference>
<dbReference type="AlphaFoldDB" id="A0A9P0H0D0"/>
<evidence type="ECO:0000256" key="4">
    <source>
        <dbReference type="ARBA" id="ARBA00022837"/>
    </source>
</evidence>
<dbReference type="InterPro" id="IPR008958">
    <property type="entry name" value="Transglutaminase_C"/>
</dbReference>
<dbReference type="PANTHER" id="PTHR11590:SF69">
    <property type="entry name" value="RE08173P"/>
    <property type="match status" value="1"/>
</dbReference>
<dbReference type="FunFam" id="3.90.260.10:FF:000001">
    <property type="entry name" value="Protein-glutamine gamma-glutamyltransferase 2"/>
    <property type="match status" value="1"/>
</dbReference>
<feature type="domain" description="Transglutaminase-like" evidence="10">
    <location>
        <begin position="278"/>
        <end position="371"/>
    </location>
</feature>
<dbReference type="Gene3D" id="3.90.260.10">
    <property type="entry name" value="Transglutaminase-like"/>
    <property type="match status" value="1"/>
</dbReference>
<accession>A0A9P0H0D0</accession>
<dbReference type="Gene3D" id="2.60.40.10">
    <property type="entry name" value="Immunoglobulins"/>
    <property type="match status" value="3"/>
</dbReference>
<feature type="active site" evidence="8">
    <location>
        <position position="368"/>
    </location>
</feature>
<keyword evidence="3 9" id="KW-0479">Metal-binding</keyword>
<keyword evidence="2" id="KW-0808">Transferase</keyword>
<evidence type="ECO:0000256" key="6">
    <source>
        <dbReference type="ARBA" id="ARBA00024222"/>
    </source>
</evidence>
<dbReference type="Pfam" id="PF01841">
    <property type="entry name" value="Transglut_core"/>
    <property type="match status" value="1"/>
</dbReference>
<evidence type="ECO:0000256" key="2">
    <source>
        <dbReference type="ARBA" id="ARBA00022679"/>
    </source>
</evidence>
<evidence type="ECO:0000256" key="1">
    <source>
        <dbReference type="ARBA" id="ARBA00005968"/>
    </source>
</evidence>
<evidence type="ECO:0000256" key="8">
    <source>
        <dbReference type="PIRSR" id="PIRSR000459-1"/>
    </source>
</evidence>
<feature type="binding site" evidence="9">
    <location>
        <position position="410"/>
    </location>
    <ligand>
        <name>Ca(2+)</name>
        <dbReference type="ChEBI" id="CHEBI:29108"/>
    </ligand>
</feature>